<dbReference type="Proteomes" id="UP001168505">
    <property type="component" value="Unassembled WGS sequence"/>
</dbReference>
<organism evidence="3 5">
    <name type="scientific">Collinsella ihumii</name>
    <dbReference type="NCBI Taxonomy" id="1720204"/>
    <lineage>
        <taxon>Bacteria</taxon>
        <taxon>Bacillati</taxon>
        <taxon>Actinomycetota</taxon>
        <taxon>Coriobacteriia</taxon>
        <taxon>Coriobacteriales</taxon>
        <taxon>Coriobacteriaceae</taxon>
        <taxon>Collinsella</taxon>
    </lineage>
</organism>
<dbReference type="Pfam" id="PF13367">
    <property type="entry name" value="PrsW-protease"/>
    <property type="match status" value="1"/>
</dbReference>
<dbReference type="EMBL" id="JAUEIR010000005">
    <property type="protein sequence ID" value="MDN0069362.1"/>
    <property type="molecule type" value="Genomic_DNA"/>
</dbReference>
<proteinExistence type="predicted"/>
<evidence type="ECO:0000313" key="2">
    <source>
        <dbReference type="EMBL" id="MDN0063095.1"/>
    </source>
</evidence>
<name>A0AAW7JSI3_9ACTN</name>
<dbReference type="RefSeq" id="WP_087199568.1">
    <property type="nucleotide sequence ID" value="NZ_JAUEIM010000016.1"/>
</dbReference>
<keyword evidence="3" id="KW-0645">Protease</keyword>
<evidence type="ECO:0000256" key="1">
    <source>
        <dbReference type="SAM" id="Phobius"/>
    </source>
</evidence>
<reference evidence="3" key="2">
    <citation type="submission" date="2023-08" db="EMBL/GenBank/DDBJ databases">
        <title>Identification and characterization of horizontal gene transfer across gut microbiota members of farm animals based on homology search.</title>
        <authorList>
            <person name="Schwarzerova J."/>
            <person name="Nykrynova M."/>
            <person name="Jureckova K."/>
            <person name="Cejkova D."/>
            <person name="Rychlik I."/>
        </authorList>
    </citation>
    <scope>NUCLEOTIDE SEQUENCE</scope>
    <source>
        <strain evidence="3">15_COKtk</strain>
        <strain evidence="2">176_SSukc20</strain>
    </source>
</reference>
<feature type="transmembrane region" description="Helical" evidence="1">
    <location>
        <begin position="182"/>
        <end position="203"/>
    </location>
</feature>
<evidence type="ECO:0000313" key="5">
    <source>
        <dbReference type="Proteomes" id="UP001168505"/>
    </source>
</evidence>
<evidence type="ECO:0000313" key="4">
    <source>
        <dbReference type="Proteomes" id="UP001168435"/>
    </source>
</evidence>
<gene>
    <name evidence="2" type="ORF">QVN30_02080</name>
    <name evidence="3" type="ORF">QVN40_06540</name>
</gene>
<dbReference type="EMBL" id="JAUEIQ010000001">
    <property type="protein sequence ID" value="MDN0063095.1"/>
    <property type="molecule type" value="Genomic_DNA"/>
</dbReference>
<dbReference type="EC" id="3.4.-.-" evidence="3"/>
<dbReference type="GO" id="GO:0006508">
    <property type="term" value="P:proteolysis"/>
    <property type="evidence" value="ECO:0007669"/>
    <property type="project" value="UniProtKB-KW"/>
</dbReference>
<feature type="transmembrane region" description="Helical" evidence="1">
    <location>
        <begin position="123"/>
        <end position="146"/>
    </location>
</feature>
<keyword evidence="1" id="KW-0812">Transmembrane</keyword>
<keyword evidence="1" id="KW-1133">Transmembrane helix</keyword>
<dbReference type="GO" id="GO:0008233">
    <property type="term" value="F:peptidase activity"/>
    <property type="evidence" value="ECO:0007669"/>
    <property type="project" value="UniProtKB-KW"/>
</dbReference>
<accession>A0AAW7JSI3</accession>
<feature type="transmembrane region" description="Helical" evidence="1">
    <location>
        <begin position="153"/>
        <end position="176"/>
    </location>
</feature>
<keyword evidence="3" id="KW-0378">Hydrolase</keyword>
<feature type="transmembrane region" description="Helical" evidence="1">
    <location>
        <begin position="90"/>
        <end position="111"/>
    </location>
</feature>
<dbReference type="InterPro" id="IPR026898">
    <property type="entry name" value="PrsW"/>
</dbReference>
<protein>
    <submittedName>
        <fullName evidence="3">PrsW family glutamic-type intramembrane protease</fullName>
        <ecNumber evidence="3">3.4.-.-</ecNumber>
    </submittedName>
</protein>
<sequence length="211" mass="22341">MVSIAFICFAVPLALMLPILQGRSRWLVTYLLAGSYIAVCAGAVNGMIRQALGITSLELSLSVAPIVEEILKALPVLIYAAARSDRRSEVLALAFSCGVGFAITENAYLMMSVGDSAAVSWALTRGLATSLVHGLCTVTVGLGFTFVHKQKKLFYTGAFGLLAAAITYHATFNLLVSATDPWYLAGLALPLATYAAAGAAWAAHRRRRSKA</sequence>
<evidence type="ECO:0000313" key="3">
    <source>
        <dbReference type="EMBL" id="MDN0069362.1"/>
    </source>
</evidence>
<dbReference type="AlphaFoldDB" id="A0AAW7JSI3"/>
<reference evidence="3" key="1">
    <citation type="submission" date="2023-06" db="EMBL/GenBank/DDBJ databases">
        <authorList>
            <person name="Zeman M."/>
            <person name="Kubasova T."/>
            <person name="Jahodarova E."/>
            <person name="Nykrynova M."/>
            <person name="Rychlik I."/>
        </authorList>
    </citation>
    <scope>NUCLEOTIDE SEQUENCE</scope>
    <source>
        <strain evidence="3">15_COKtk</strain>
        <strain evidence="2">176_SSukc20</strain>
    </source>
</reference>
<comment type="caution">
    <text evidence="3">The sequence shown here is derived from an EMBL/GenBank/DDBJ whole genome shotgun (WGS) entry which is preliminary data.</text>
</comment>
<feature type="transmembrane region" description="Helical" evidence="1">
    <location>
        <begin position="26"/>
        <end position="48"/>
    </location>
</feature>
<keyword evidence="4" id="KW-1185">Reference proteome</keyword>
<dbReference type="Proteomes" id="UP001168435">
    <property type="component" value="Unassembled WGS sequence"/>
</dbReference>
<keyword evidence="1" id="KW-0472">Membrane</keyword>